<evidence type="ECO:0000313" key="1">
    <source>
        <dbReference type="EMBL" id="KAH7909503.1"/>
    </source>
</evidence>
<reference evidence="1" key="1">
    <citation type="journal article" date="2021" name="New Phytol.">
        <title>Evolutionary innovations through gain and loss of genes in the ectomycorrhizal Boletales.</title>
        <authorList>
            <person name="Wu G."/>
            <person name="Miyauchi S."/>
            <person name="Morin E."/>
            <person name="Kuo A."/>
            <person name="Drula E."/>
            <person name="Varga T."/>
            <person name="Kohler A."/>
            <person name="Feng B."/>
            <person name="Cao Y."/>
            <person name="Lipzen A."/>
            <person name="Daum C."/>
            <person name="Hundley H."/>
            <person name="Pangilinan J."/>
            <person name="Johnson J."/>
            <person name="Barry K."/>
            <person name="LaButti K."/>
            <person name="Ng V."/>
            <person name="Ahrendt S."/>
            <person name="Min B."/>
            <person name="Choi I.G."/>
            <person name="Park H."/>
            <person name="Plett J.M."/>
            <person name="Magnuson J."/>
            <person name="Spatafora J.W."/>
            <person name="Nagy L.G."/>
            <person name="Henrissat B."/>
            <person name="Grigoriev I.V."/>
            <person name="Yang Z.L."/>
            <person name="Xu J."/>
            <person name="Martin F.M."/>
        </authorList>
    </citation>
    <scope>NUCLEOTIDE SEQUENCE</scope>
    <source>
        <strain evidence="1">ATCC 28755</strain>
    </source>
</reference>
<name>A0ACB8A8U0_9AGAM</name>
<protein>
    <submittedName>
        <fullName evidence="1">ABC transporter</fullName>
    </submittedName>
</protein>
<sequence length="1422" mass="158236">MAKSEDSLSEEKTFQQDSSLERGQHGDDNSKAPQVTSDRKRQPFKISKLFAIPKLINPPPPPASVRDSAMTPEHTAGFLSLLWFSWVGPILALGYARPLESPDLYKMPDDRSAAHIAQKILDSFDARRKKADEYNTRLASGEVGPGLKGIWWSIKGNRAQREKEWREKDGRKKASLIWAMNDSIKWWFWSGGIFKVLGDTAQITSPLVVKAIINFATESYANHVTGGPIPPIGTGVGLAFALLILQLISSWGTHHFFYRSMSSGVLVRGGLITAIYSRSLRLTARARATLSNGKLVNHISTDVSRIDFCLGYFHMAWSAPIQLTICLILLLLNLGPSALAGFAIFFLATPVQTWLMKRFFVLRQKSMKWTDKRSKLLQELLGGMRVIKFFAWEIPFLKRISEYRQQEMRYIRSLLIFRAGMNAFAISLPALASVIAFVTYSVTGHPLTPANIFSSLTLFTLARMPLMFLPMSLSSIADAATACERLYGVFEAEILEDDTLVQSEKLDVAVRVEGADFTWDSPPPEPEDPKKTKAAARAQKGKPASLVPAPPKNIDEAQANIFKITGIDMEIPRGQLVAIVGAVGTGKTSLLQGLIGEMRKTAGMVEFGGSIAYCAQSAWIQNATIRDNICFGRPFEEERYWNAVRDACLEPDLEMLPNYDLTEVGEKGISLSGGQKQRINICRAIYCNTDIQIFDDPLSALDAHVGKAVFQNVLKNNAAGKTRILVTHALHFLPEVDYIFTLVDGRIAERGTYSELMNNEGAFSRFISEFGSKEDSSKEKEEDPVEEADANQDKKAMKASSAAKGMMQEEERNTGAIKSAVYKQYIVAGHGIVIMPLLFLSLTLMQVSQIMSSYWLVYWEEYKWRQPEGFYMGIYAALGVSQSLTMFFMGASFAMLTFYASQQLHRSAITRVMYAPMSFFETTPLGRIMNRFAKDIDTVDNFIGDSLRMLAATASSIVGAIILISIILPWFLLVIFIVLIGYFYAAAFYRASARELKRLDAILRSSLYAHFSESLSGLTTIRAYGEVERFRLENQEYVDLENRAYWLTVTNQRWLGIRLDFLGTLLTFAVAILTVGTRFTISPGQTGVVLSYILMVQQSFGWMVRQVAEVENNMNSVERVAYYANEVEQEPPHDADNTKLPLNWPSEGQVELRDVVMKYRPELPPVLKGLTMSIAPGEKIGIVGRTGAGKSSIMTALYRLVELTSGSISIDGIDISSVGLTKLRSGLSIIPQDAYLFSGTLRSNLDPFELHDDAKLWDALKRAYLVETTTKEQQLDIDQADEPGSGARTPISRFTLDSPIDDEGGNLSIGQRSLVSLARALVNDTKILILDEATASVDYETDRKIQDTIANEFKERTILCIAHRLRTIISYDKICVLDAGGIAEFDTPSALYTRPAGIFRGMCERSSISLEDIQAASTRTNN</sequence>
<dbReference type="Proteomes" id="UP000790377">
    <property type="component" value="Unassembled WGS sequence"/>
</dbReference>
<organism evidence="1 2">
    <name type="scientific">Hygrophoropsis aurantiaca</name>
    <dbReference type="NCBI Taxonomy" id="72124"/>
    <lineage>
        <taxon>Eukaryota</taxon>
        <taxon>Fungi</taxon>
        <taxon>Dikarya</taxon>
        <taxon>Basidiomycota</taxon>
        <taxon>Agaricomycotina</taxon>
        <taxon>Agaricomycetes</taxon>
        <taxon>Agaricomycetidae</taxon>
        <taxon>Boletales</taxon>
        <taxon>Coniophorineae</taxon>
        <taxon>Hygrophoropsidaceae</taxon>
        <taxon>Hygrophoropsis</taxon>
    </lineage>
</organism>
<keyword evidence="2" id="KW-1185">Reference proteome</keyword>
<comment type="caution">
    <text evidence="1">The sequence shown here is derived from an EMBL/GenBank/DDBJ whole genome shotgun (WGS) entry which is preliminary data.</text>
</comment>
<proteinExistence type="predicted"/>
<gene>
    <name evidence="1" type="ORF">BJ138DRAFT_1114929</name>
</gene>
<dbReference type="EMBL" id="MU267756">
    <property type="protein sequence ID" value="KAH7909503.1"/>
    <property type="molecule type" value="Genomic_DNA"/>
</dbReference>
<accession>A0ACB8A8U0</accession>
<evidence type="ECO:0000313" key="2">
    <source>
        <dbReference type="Proteomes" id="UP000790377"/>
    </source>
</evidence>